<dbReference type="Pfam" id="PF01927">
    <property type="entry name" value="Mut7-C"/>
    <property type="match status" value="1"/>
</dbReference>
<dbReference type="EMBL" id="BMXR01000002">
    <property type="protein sequence ID" value="GGX43884.1"/>
    <property type="molecule type" value="Genomic_DNA"/>
</dbReference>
<proteinExistence type="predicted"/>
<reference evidence="2" key="2">
    <citation type="submission" date="2020-09" db="EMBL/GenBank/DDBJ databases">
        <authorList>
            <person name="Sun Q."/>
            <person name="Kim S."/>
        </authorList>
    </citation>
    <scope>NUCLEOTIDE SEQUENCE</scope>
    <source>
        <strain evidence="2">KCTC 22169</strain>
    </source>
</reference>
<evidence type="ECO:0000313" key="3">
    <source>
        <dbReference type="Proteomes" id="UP000626148"/>
    </source>
</evidence>
<organism evidence="2 3">
    <name type="scientific">Saccharospirillum salsuginis</name>
    <dbReference type="NCBI Taxonomy" id="418750"/>
    <lineage>
        <taxon>Bacteria</taxon>
        <taxon>Pseudomonadati</taxon>
        <taxon>Pseudomonadota</taxon>
        <taxon>Gammaproteobacteria</taxon>
        <taxon>Oceanospirillales</taxon>
        <taxon>Saccharospirillaceae</taxon>
        <taxon>Saccharospirillum</taxon>
    </lineage>
</organism>
<dbReference type="AlphaFoldDB" id="A0A918K1E2"/>
<dbReference type="PANTHER" id="PTHR39081:SF1">
    <property type="entry name" value="MUT7-C RNASE DOMAIN-CONTAINING PROTEIN"/>
    <property type="match status" value="1"/>
</dbReference>
<sequence length="204" mass="24109">MSIITTVMGDRLLEGHVHPVYHGRWRDESGSSSLHRSGPVDYTDRMTEQPRFLADAMLARLARWLRVLNFDTRHDPSIHDPELVQMADREDRWLLTRDRALVKELRPSKAVLITRDDPLRQLTEVVEQCELDKPERLFLRCLVCNTPLREATDREIRDRLPPSAENYPDTRLYCPHCQRLYWPGSHTQRMTRTLARALPDWFDR</sequence>
<dbReference type="Proteomes" id="UP000626148">
    <property type="component" value="Unassembled WGS sequence"/>
</dbReference>
<name>A0A918K1E2_9GAMM</name>
<evidence type="ECO:0000313" key="2">
    <source>
        <dbReference type="EMBL" id="GGX43884.1"/>
    </source>
</evidence>
<gene>
    <name evidence="2" type="ORF">GCM10007392_08300</name>
</gene>
<comment type="caution">
    <text evidence="2">The sequence shown here is derived from an EMBL/GenBank/DDBJ whole genome shotgun (WGS) entry which is preliminary data.</text>
</comment>
<reference evidence="2" key="1">
    <citation type="journal article" date="2014" name="Int. J. Syst. Evol. Microbiol.">
        <title>Complete genome sequence of Corynebacterium casei LMG S-19264T (=DSM 44701T), isolated from a smear-ripened cheese.</title>
        <authorList>
            <consortium name="US DOE Joint Genome Institute (JGI-PGF)"/>
            <person name="Walter F."/>
            <person name="Albersmeier A."/>
            <person name="Kalinowski J."/>
            <person name="Ruckert C."/>
        </authorList>
    </citation>
    <scope>NUCLEOTIDE SEQUENCE</scope>
    <source>
        <strain evidence="2">KCTC 22169</strain>
    </source>
</reference>
<dbReference type="InterPro" id="IPR002782">
    <property type="entry name" value="Mut7-C_RNAse_dom"/>
</dbReference>
<feature type="domain" description="Mut7-C RNAse" evidence="1">
    <location>
        <begin position="50"/>
        <end position="193"/>
    </location>
</feature>
<protein>
    <recommendedName>
        <fullName evidence="1">Mut7-C RNAse domain-containing protein</fullName>
    </recommendedName>
</protein>
<evidence type="ECO:0000259" key="1">
    <source>
        <dbReference type="Pfam" id="PF01927"/>
    </source>
</evidence>
<keyword evidence="3" id="KW-1185">Reference proteome</keyword>
<dbReference type="PANTHER" id="PTHR39081">
    <property type="entry name" value="MUT7-C DOMAIN-CONTAINING PROTEIN"/>
    <property type="match status" value="1"/>
</dbReference>
<accession>A0A918K1E2</accession>